<dbReference type="SUPFAM" id="SSF88659">
    <property type="entry name" value="Sigma3 and sigma4 domains of RNA polymerase sigma factors"/>
    <property type="match status" value="1"/>
</dbReference>
<dbReference type="PANTHER" id="PTHR43133">
    <property type="entry name" value="RNA POLYMERASE ECF-TYPE SIGMA FACTO"/>
    <property type="match status" value="1"/>
</dbReference>
<dbReference type="NCBIfam" id="TIGR02989">
    <property type="entry name" value="Sig-70_gvs1"/>
    <property type="match status" value="1"/>
</dbReference>
<dbReference type="InterPro" id="IPR014331">
    <property type="entry name" value="RNA_pol_sigma70_ECF_RHOBA"/>
</dbReference>
<dbReference type="OrthoDB" id="269998at2"/>
<dbReference type="AlphaFoldDB" id="A0A518I6Y0"/>
<name>A0A518I6Y0_9PLAN</name>
<feature type="domain" description="RNA polymerase sigma-70 region 2" evidence="5">
    <location>
        <begin position="24"/>
        <end position="83"/>
    </location>
</feature>
<keyword evidence="2" id="KW-0805">Transcription regulation</keyword>
<dbReference type="GO" id="GO:0006352">
    <property type="term" value="P:DNA-templated transcription initiation"/>
    <property type="evidence" value="ECO:0007669"/>
    <property type="project" value="InterPro"/>
</dbReference>
<evidence type="ECO:0000256" key="4">
    <source>
        <dbReference type="ARBA" id="ARBA00023163"/>
    </source>
</evidence>
<dbReference type="InterPro" id="IPR039425">
    <property type="entry name" value="RNA_pol_sigma-70-like"/>
</dbReference>
<organism evidence="6 7">
    <name type="scientific">Gimesia fumaroli</name>
    <dbReference type="NCBI Taxonomy" id="2527976"/>
    <lineage>
        <taxon>Bacteria</taxon>
        <taxon>Pseudomonadati</taxon>
        <taxon>Planctomycetota</taxon>
        <taxon>Planctomycetia</taxon>
        <taxon>Planctomycetales</taxon>
        <taxon>Planctomycetaceae</taxon>
        <taxon>Gimesia</taxon>
    </lineage>
</organism>
<dbReference type="EMBL" id="CP037452">
    <property type="protein sequence ID" value="QDV48852.1"/>
    <property type="molecule type" value="Genomic_DNA"/>
</dbReference>
<sequence length="181" mass="21426">MSNSIPSLDQSARSHFTSLLSKERLRIFGYIQALVPHSSDAEDVYQRVCLTLWNKFDEFDQERDFFFWACGIAFYTVCNHRRSIKHDRHCFNQELIETISQKREQHLSNYNVRIELLRECLNDLDSADQQLLQNATLKNQKIKEIAKTAQKSIQTLYNRLSILRRELADCVSRRLQSERQV</sequence>
<dbReference type="GO" id="GO:0016987">
    <property type="term" value="F:sigma factor activity"/>
    <property type="evidence" value="ECO:0007669"/>
    <property type="project" value="UniProtKB-KW"/>
</dbReference>
<gene>
    <name evidence="6" type="ORF">Enr17x_08660</name>
</gene>
<dbReference type="PANTHER" id="PTHR43133:SF51">
    <property type="entry name" value="RNA POLYMERASE SIGMA FACTOR"/>
    <property type="match status" value="1"/>
</dbReference>
<dbReference type="InterPro" id="IPR014284">
    <property type="entry name" value="RNA_pol_sigma-70_dom"/>
</dbReference>
<keyword evidence="3" id="KW-0731">Sigma factor</keyword>
<dbReference type="InterPro" id="IPR013325">
    <property type="entry name" value="RNA_pol_sigma_r2"/>
</dbReference>
<accession>A0A518I6Y0</accession>
<dbReference type="NCBIfam" id="TIGR02937">
    <property type="entry name" value="sigma70-ECF"/>
    <property type="match status" value="1"/>
</dbReference>
<evidence type="ECO:0000256" key="1">
    <source>
        <dbReference type="ARBA" id="ARBA00010641"/>
    </source>
</evidence>
<dbReference type="Gene3D" id="1.10.1740.10">
    <property type="match status" value="1"/>
</dbReference>
<keyword evidence="7" id="KW-1185">Reference proteome</keyword>
<protein>
    <submittedName>
        <fullName evidence="6">RNA polymerase sigma factor</fullName>
    </submittedName>
</protein>
<reference evidence="6 7" key="1">
    <citation type="submission" date="2019-03" db="EMBL/GenBank/DDBJ databases">
        <title>Deep-cultivation of Planctomycetes and their phenomic and genomic characterization uncovers novel biology.</title>
        <authorList>
            <person name="Wiegand S."/>
            <person name="Jogler M."/>
            <person name="Boedeker C."/>
            <person name="Pinto D."/>
            <person name="Vollmers J."/>
            <person name="Rivas-Marin E."/>
            <person name="Kohn T."/>
            <person name="Peeters S.H."/>
            <person name="Heuer A."/>
            <person name="Rast P."/>
            <person name="Oberbeckmann S."/>
            <person name="Bunk B."/>
            <person name="Jeske O."/>
            <person name="Meyerdierks A."/>
            <person name="Storesund J.E."/>
            <person name="Kallscheuer N."/>
            <person name="Luecker S."/>
            <person name="Lage O.M."/>
            <person name="Pohl T."/>
            <person name="Merkel B.J."/>
            <person name="Hornburger P."/>
            <person name="Mueller R.-W."/>
            <person name="Bruemmer F."/>
            <person name="Labrenz M."/>
            <person name="Spormann A.M."/>
            <person name="Op den Camp H."/>
            <person name="Overmann J."/>
            <person name="Amann R."/>
            <person name="Jetten M.S.M."/>
            <person name="Mascher T."/>
            <person name="Medema M.H."/>
            <person name="Devos D.P."/>
            <person name="Kaster A.-K."/>
            <person name="Ovreas L."/>
            <person name="Rohde M."/>
            <person name="Galperin M.Y."/>
            <person name="Jogler C."/>
        </authorList>
    </citation>
    <scope>NUCLEOTIDE SEQUENCE [LARGE SCALE GENOMIC DNA]</scope>
    <source>
        <strain evidence="6 7">Enr17</strain>
    </source>
</reference>
<evidence type="ECO:0000313" key="7">
    <source>
        <dbReference type="Proteomes" id="UP000318313"/>
    </source>
</evidence>
<dbReference type="SUPFAM" id="SSF88946">
    <property type="entry name" value="Sigma2 domain of RNA polymerase sigma factors"/>
    <property type="match status" value="1"/>
</dbReference>
<dbReference type="InterPro" id="IPR013324">
    <property type="entry name" value="RNA_pol_sigma_r3/r4-like"/>
</dbReference>
<dbReference type="Proteomes" id="UP000318313">
    <property type="component" value="Chromosome"/>
</dbReference>
<dbReference type="RefSeq" id="WP_145306138.1">
    <property type="nucleotide sequence ID" value="NZ_CP037452.1"/>
</dbReference>
<dbReference type="InterPro" id="IPR036388">
    <property type="entry name" value="WH-like_DNA-bd_sf"/>
</dbReference>
<dbReference type="InterPro" id="IPR007627">
    <property type="entry name" value="RNA_pol_sigma70_r2"/>
</dbReference>
<proteinExistence type="inferred from homology"/>
<dbReference type="KEGG" id="gfm:Enr17x_08660"/>
<comment type="similarity">
    <text evidence="1">Belongs to the sigma-70 factor family. ECF subfamily.</text>
</comment>
<evidence type="ECO:0000256" key="2">
    <source>
        <dbReference type="ARBA" id="ARBA00023015"/>
    </source>
</evidence>
<evidence type="ECO:0000313" key="6">
    <source>
        <dbReference type="EMBL" id="QDV48852.1"/>
    </source>
</evidence>
<dbReference type="Gene3D" id="1.10.10.10">
    <property type="entry name" value="Winged helix-like DNA-binding domain superfamily/Winged helix DNA-binding domain"/>
    <property type="match status" value="1"/>
</dbReference>
<evidence type="ECO:0000259" key="5">
    <source>
        <dbReference type="Pfam" id="PF04542"/>
    </source>
</evidence>
<dbReference type="Pfam" id="PF04542">
    <property type="entry name" value="Sigma70_r2"/>
    <property type="match status" value="1"/>
</dbReference>
<keyword evidence="4" id="KW-0804">Transcription</keyword>
<evidence type="ECO:0000256" key="3">
    <source>
        <dbReference type="ARBA" id="ARBA00023082"/>
    </source>
</evidence>